<dbReference type="Proteomes" id="UP000834106">
    <property type="component" value="Chromosome 10"/>
</dbReference>
<evidence type="ECO:0000313" key="2">
    <source>
        <dbReference type="Proteomes" id="UP000834106"/>
    </source>
</evidence>
<accession>A0AAD2DZL1</accession>
<proteinExistence type="predicted"/>
<reference evidence="1" key="1">
    <citation type="submission" date="2023-05" db="EMBL/GenBank/DDBJ databases">
        <authorList>
            <person name="Huff M."/>
        </authorList>
    </citation>
    <scope>NUCLEOTIDE SEQUENCE</scope>
</reference>
<name>A0AAD2DZL1_9LAMI</name>
<keyword evidence="2" id="KW-1185">Reference proteome</keyword>
<evidence type="ECO:0000313" key="1">
    <source>
        <dbReference type="EMBL" id="CAI9769195.1"/>
    </source>
</evidence>
<dbReference type="EMBL" id="OU503045">
    <property type="protein sequence ID" value="CAI9769195.1"/>
    <property type="molecule type" value="Genomic_DNA"/>
</dbReference>
<gene>
    <name evidence="1" type="ORF">FPE_LOCUS17095</name>
</gene>
<protein>
    <submittedName>
        <fullName evidence="1">Uncharacterized protein</fullName>
    </submittedName>
</protein>
<organism evidence="1 2">
    <name type="scientific">Fraxinus pennsylvanica</name>
    <dbReference type="NCBI Taxonomy" id="56036"/>
    <lineage>
        <taxon>Eukaryota</taxon>
        <taxon>Viridiplantae</taxon>
        <taxon>Streptophyta</taxon>
        <taxon>Embryophyta</taxon>
        <taxon>Tracheophyta</taxon>
        <taxon>Spermatophyta</taxon>
        <taxon>Magnoliopsida</taxon>
        <taxon>eudicotyledons</taxon>
        <taxon>Gunneridae</taxon>
        <taxon>Pentapetalae</taxon>
        <taxon>asterids</taxon>
        <taxon>lamiids</taxon>
        <taxon>Lamiales</taxon>
        <taxon>Oleaceae</taxon>
        <taxon>Oleeae</taxon>
        <taxon>Fraxinus</taxon>
    </lineage>
</organism>
<dbReference type="AlphaFoldDB" id="A0AAD2DZL1"/>
<sequence length="206" mass="22721">MDAECGGGAWKWRPAKTVAGVKMLLVGGYKDGGGSERQMCGENILFDDKVTILELLESSETTPSITGMQNNDNNRTIRRRPAAAVEKIPESDFNAVNEDSENIDEIINGCGGVVESEESEELINNKEVDDKKIKENGESSKGMEASVVKFSYRPSAPAHWRIKESPLSSDAIFKQVCLVFVFFNYIPLYAVHKRAAMDGRAQLTEP</sequence>